<keyword evidence="3" id="KW-1185">Reference proteome</keyword>
<dbReference type="Gene3D" id="3.30.1330.40">
    <property type="entry name" value="RutC-like"/>
    <property type="match status" value="1"/>
</dbReference>
<reference evidence="2" key="1">
    <citation type="submission" date="2022-12" db="EMBL/GenBank/DDBJ databases">
        <title>Bacterial isolates from different developmental stages of Nematostella vectensis.</title>
        <authorList>
            <person name="Fraune S."/>
        </authorList>
    </citation>
    <scope>NUCLEOTIDE SEQUENCE</scope>
    <source>
        <strain evidence="2">G21630-S1</strain>
    </source>
</reference>
<proteinExistence type="predicted"/>
<comment type="caution">
    <text evidence="2">The sequence shown here is derived from an EMBL/GenBank/DDBJ whole genome shotgun (WGS) entry which is preliminary data.</text>
</comment>
<dbReference type="PANTHER" id="PTHR43760">
    <property type="entry name" value="ENDORIBONUCLEASE-RELATED"/>
    <property type="match status" value="1"/>
</dbReference>
<dbReference type="Proteomes" id="UP001069802">
    <property type="component" value="Unassembled WGS sequence"/>
</dbReference>
<evidence type="ECO:0000259" key="1">
    <source>
        <dbReference type="Pfam" id="PF14588"/>
    </source>
</evidence>
<name>A0ABT4LE90_9PROT</name>
<feature type="domain" description="Endoribonuclease L-PSP/chorismate mutase-like" evidence="1">
    <location>
        <begin position="7"/>
        <end position="153"/>
    </location>
</feature>
<dbReference type="EMBL" id="JAPWGY010000001">
    <property type="protein sequence ID" value="MCZ4279416.1"/>
    <property type="molecule type" value="Genomic_DNA"/>
</dbReference>
<sequence length="155" mass="16199">MAGTVDARLKELGIEIPEPAKAVANYVGYVTSGNTVFVSGQITAKNGEILYKGKLGDNMSIEEGQEAARLCGINIIAQLKVATGGNLDRVKRIVKLGGFVNSTPDFTDQPKVINGVSDLMVEVFGDKGVHARAAVSAPSLPLGIAVEVDCVAEID</sequence>
<evidence type="ECO:0000313" key="2">
    <source>
        <dbReference type="EMBL" id="MCZ4279416.1"/>
    </source>
</evidence>
<organism evidence="2 3">
    <name type="scientific">Kiloniella laminariae</name>
    <dbReference type="NCBI Taxonomy" id="454162"/>
    <lineage>
        <taxon>Bacteria</taxon>
        <taxon>Pseudomonadati</taxon>
        <taxon>Pseudomonadota</taxon>
        <taxon>Alphaproteobacteria</taxon>
        <taxon>Rhodospirillales</taxon>
        <taxon>Kiloniellaceae</taxon>
        <taxon>Kiloniella</taxon>
    </lineage>
</organism>
<protein>
    <submittedName>
        <fullName evidence="2">RidA family protein</fullName>
    </submittedName>
</protein>
<accession>A0ABT4LE90</accession>
<dbReference type="RefSeq" id="WP_269421621.1">
    <property type="nucleotide sequence ID" value="NZ_JAPWGY010000001.1"/>
</dbReference>
<gene>
    <name evidence="2" type="ORF">O4H49_01420</name>
</gene>
<dbReference type="CDD" id="cd02199">
    <property type="entry name" value="YjgF_YER057c_UK114_like_1"/>
    <property type="match status" value="1"/>
</dbReference>
<dbReference type="InterPro" id="IPR035959">
    <property type="entry name" value="RutC-like_sf"/>
</dbReference>
<dbReference type="Pfam" id="PF14588">
    <property type="entry name" value="YjgF_endoribonc"/>
    <property type="match status" value="1"/>
</dbReference>
<dbReference type="PANTHER" id="PTHR43760:SF1">
    <property type="entry name" value="ENDORIBONUCLEASE L-PSP_CHORISMATE MUTASE-LIKE DOMAIN-CONTAINING PROTEIN"/>
    <property type="match status" value="1"/>
</dbReference>
<evidence type="ECO:0000313" key="3">
    <source>
        <dbReference type="Proteomes" id="UP001069802"/>
    </source>
</evidence>
<dbReference type="SUPFAM" id="SSF55298">
    <property type="entry name" value="YjgF-like"/>
    <property type="match status" value="1"/>
</dbReference>
<dbReference type="InterPro" id="IPR013813">
    <property type="entry name" value="Endoribo_LPSP/chorism_mut-like"/>
</dbReference>